<feature type="region of interest" description="Disordered" evidence="1">
    <location>
        <begin position="564"/>
        <end position="651"/>
    </location>
</feature>
<dbReference type="EMBL" id="MU853794">
    <property type="protein sequence ID" value="KAK3940604.1"/>
    <property type="molecule type" value="Genomic_DNA"/>
</dbReference>
<sequence>MPLSSVAFLQPPPRQARARHMQVIKAEASPPPLPDGACQYMLSEELSSRAPARQLGAAIRSRLHDHGATFDIQLPGKHKPADRCDMAAPSSGDDANCRQLREFVRCLRTSINAPVDALNPGLRDVDDLYKAYMEMRDCGISLCRALAGCGSVRPQHTAKHSRVGSDVVSRRTATGPRTSEDHGRTRRSTFAGDDGHENWLTGATTHSARPGLGAATEGAWLEAVIGWRGCLEQLIAGHKKSLGESYSRHEHFATPEILEALCTNKEYRAQVVGNWVARRPPSARSGLQATKWEERFEHYDRLVRDLTEITELLRMRELGTPPARAVQERTISPHGNAVLEFANDAVPTGPVLRFRVSSHMLAETSPVFSRVFTRCRPEDSVDFSDEGEIDTDLPPPPAPFVCADGSRVLLYRMPQLERDKDSALTILLHAAHMHHDQLPRDIAFEQFVALAEAAIRYRCTKPLEPMVEHRWLPQWIHKATENMPDGLVIVSYAFGLRRLFTRATKTAILNIADAEEVQAKNWPSRIKDKIWAVRCAKMAQVHAACSSAVEEYLRPPVTHRAAAEAYRSEHQTSKDIPADDTAAAAAAAAAPNRPGQTNSARQQVSRQMSKIVTQQLPSASLPPPRSPERYSDPPPLPSAPHTNHRFTLSSPVSPPGSAAFVFTSTPKCPKGSHWCDATNLGWLMLVFNELQVLDTMLKSPAVSQSGSKAPSRRQSSSRSLAQVLDTLRSMASRPYPAHGGNGRVGAICDPAPAFRSAVNDIYNSIPGLTLHETNGHQHGWALSRYHKPEPQTMISLGRISIEPSLPTPESDVVDVTGMRLFSKEGRDAVAATSAAARVFGEERICLKILQELGAFDDLHAAVLSTRTIYDVYKKNEPALRRKMVRASRRRTMTALSARQHKQRQQASVHSRLPPAILDSAEPLTTIPDDEDKVQQQLHQHQQWPQSRWSDDDNDDDEDDNNSNNDNDDEQDSDNHDEEQGNGEGNAERRSEQATPQSRDTVPPLSGRAPEPNRHAHSPVPLPHPRADANYDDVFSSMTEEEARRILWPEQHYSPPSSFQPRPQSPPLSPQPLAMIRERTEIGVLLDPGFEEGIKFRADMSCSLLRADEKTLEVTGDKKQLIEDFDRRVGLIS</sequence>
<feature type="region of interest" description="Disordered" evidence="1">
    <location>
        <begin position="700"/>
        <end position="720"/>
    </location>
</feature>
<comment type="caution">
    <text evidence="2">The sequence shown here is derived from an EMBL/GenBank/DDBJ whole genome shotgun (WGS) entry which is preliminary data.</text>
</comment>
<keyword evidence="3" id="KW-1185">Reference proteome</keyword>
<protein>
    <recommendedName>
        <fullName evidence="4">BTB domain-containing protein</fullName>
    </recommendedName>
</protein>
<dbReference type="Proteomes" id="UP001303473">
    <property type="component" value="Unassembled WGS sequence"/>
</dbReference>
<feature type="compositionally biased region" description="Acidic residues" evidence="1">
    <location>
        <begin position="951"/>
        <end position="980"/>
    </location>
</feature>
<evidence type="ECO:0000313" key="3">
    <source>
        <dbReference type="Proteomes" id="UP001303473"/>
    </source>
</evidence>
<evidence type="ECO:0000313" key="2">
    <source>
        <dbReference type="EMBL" id="KAK3940604.1"/>
    </source>
</evidence>
<feature type="compositionally biased region" description="Low complexity" evidence="1">
    <location>
        <begin position="705"/>
        <end position="719"/>
    </location>
</feature>
<feature type="region of interest" description="Disordered" evidence="1">
    <location>
        <begin position="888"/>
        <end position="1029"/>
    </location>
</feature>
<proteinExistence type="predicted"/>
<accession>A0AAN6N8W5</accession>
<feature type="compositionally biased region" description="Polar residues" evidence="1">
    <location>
        <begin position="594"/>
        <end position="615"/>
    </location>
</feature>
<gene>
    <name evidence="2" type="ORF">QBC46DRAFT_434490</name>
</gene>
<evidence type="ECO:0000256" key="1">
    <source>
        <dbReference type="SAM" id="MobiDB-lite"/>
    </source>
</evidence>
<feature type="region of interest" description="Disordered" evidence="1">
    <location>
        <begin position="156"/>
        <end position="210"/>
    </location>
</feature>
<reference evidence="3" key="1">
    <citation type="journal article" date="2023" name="Mol. Phylogenet. Evol.">
        <title>Genome-scale phylogeny and comparative genomics of the fungal order Sordariales.</title>
        <authorList>
            <person name="Hensen N."/>
            <person name="Bonometti L."/>
            <person name="Westerberg I."/>
            <person name="Brannstrom I.O."/>
            <person name="Guillou S."/>
            <person name="Cros-Aarteil S."/>
            <person name="Calhoun S."/>
            <person name="Haridas S."/>
            <person name="Kuo A."/>
            <person name="Mondo S."/>
            <person name="Pangilinan J."/>
            <person name="Riley R."/>
            <person name="LaButti K."/>
            <person name="Andreopoulos B."/>
            <person name="Lipzen A."/>
            <person name="Chen C."/>
            <person name="Yan M."/>
            <person name="Daum C."/>
            <person name="Ng V."/>
            <person name="Clum A."/>
            <person name="Steindorff A."/>
            <person name="Ohm R.A."/>
            <person name="Martin F."/>
            <person name="Silar P."/>
            <person name="Natvig D.O."/>
            <person name="Lalanne C."/>
            <person name="Gautier V."/>
            <person name="Ament-Velasquez S.L."/>
            <person name="Kruys A."/>
            <person name="Hutchinson M.I."/>
            <person name="Powell A.J."/>
            <person name="Barry K."/>
            <person name="Miller A.N."/>
            <person name="Grigoriev I.V."/>
            <person name="Debuchy R."/>
            <person name="Gladieux P."/>
            <person name="Hiltunen Thoren M."/>
            <person name="Johannesson H."/>
        </authorList>
    </citation>
    <scope>NUCLEOTIDE SEQUENCE [LARGE SCALE GENOMIC DNA]</scope>
    <source>
        <strain evidence="3">CBS 340.73</strain>
    </source>
</reference>
<feature type="compositionally biased region" description="Basic and acidic residues" evidence="1">
    <location>
        <begin position="566"/>
        <end position="577"/>
    </location>
</feature>
<organism evidence="2 3">
    <name type="scientific">Diplogelasinospora grovesii</name>
    <dbReference type="NCBI Taxonomy" id="303347"/>
    <lineage>
        <taxon>Eukaryota</taxon>
        <taxon>Fungi</taxon>
        <taxon>Dikarya</taxon>
        <taxon>Ascomycota</taxon>
        <taxon>Pezizomycotina</taxon>
        <taxon>Sordariomycetes</taxon>
        <taxon>Sordariomycetidae</taxon>
        <taxon>Sordariales</taxon>
        <taxon>Diplogelasinosporaceae</taxon>
        <taxon>Diplogelasinospora</taxon>
    </lineage>
</organism>
<dbReference type="AlphaFoldDB" id="A0AAN6N8W5"/>
<evidence type="ECO:0008006" key="4">
    <source>
        <dbReference type="Google" id="ProtNLM"/>
    </source>
</evidence>
<name>A0AAN6N8W5_9PEZI</name>